<protein>
    <submittedName>
        <fullName evidence="3">Ribonuclease TUDOR 2</fullName>
    </submittedName>
</protein>
<evidence type="ECO:0000313" key="4">
    <source>
        <dbReference type="Proteomes" id="UP000324585"/>
    </source>
</evidence>
<dbReference type="PANTHER" id="PTHR12302">
    <property type="entry name" value="EBNA2 BINDING PROTEIN P100"/>
    <property type="match status" value="1"/>
</dbReference>
<dbReference type="Proteomes" id="UP000324585">
    <property type="component" value="Unassembled WGS sequence"/>
</dbReference>
<dbReference type="Pfam" id="PF00565">
    <property type="entry name" value="SNase"/>
    <property type="match status" value="2"/>
</dbReference>
<dbReference type="PANTHER" id="PTHR12302:SF2">
    <property type="entry name" value="STAPHYLOCOCCAL NUCLEASE DOMAIN-CONTAINING PROTEIN 1"/>
    <property type="match status" value="1"/>
</dbReference>
<evidence type="ECO:0000259" key="2">
    <source>
        <dbReference type="PROSITE" id="PS50830"/>
    </source>
</evidence>
<name>A0A5J4YJY4_PORPP</name>
<feature type="domain" description="TNase-like" evidence="2">
    <location>
        <begin position="204"/>
        <end position="364"/>
    </location>
</feature>
<dbReference type="Gene3D" id="2.40.50.90">
    <property type="match status" value="5"/>
</dbReference>
<evidence type="ECO:0000313" key="3">
    <source>
        <dbReference type="EMBL" id="KAA8491746.1"/>
    </source>
</evidence>
<dbReference type="GO" id="GO:0005634">
    <property type="term" value="C:nucleus"/>
    <property type="evidence" value="ECO:0007669"/>
    <property type="project" value="TreeGrafter"/>
</dbReference>
<evidence type="ECO:0000256" key="1">
    <source>
        <dbReference type="SAM" id="MobiDB-lite"/>
    </source>
</evidence>
<dbReference type="SMART" id="SM00318">
    <property type="entry name" value="SNc"/>
    <property type="match status" value="4"/>
</dbReference>
<reference evidence="4" key="1">
    <citation type="journal article" date="2019" name="Nat. Commun.">
        <title>Expansion of phycobilisome linker gene families in mesophilic red algae.</title>
        <authorList>
            <person name="Lee J."/>
            <person name="Kim D."/>
            <person name="Bhattacharya D."/>
            <person name="Yoon H.S."/>
        </authorList>
    </citation>
    <scope>NUCLEOTIDE SEQUENCE [LARGE SCALE GENOMIC DNA]</scope>
    <source>
        <strain evidence="4">CCMP 1328</strain>
    </source>
</reference>
<dbReference type="PROSITE" id="PS50830">
    <property type="entry name" value="TNASE_3"/>
    <property type="match status" value="4"/>
</dbReference>
<dbReference type="InterPro" id="IPR035437">
    <property type="entry name" value="SNase_OB-fold_sf"/>
</dbReference>
<feature type="domain" description="TNase-like" evidence="2">
    <location>
        <begin position="10"/>
        <end position="179"/>
    </location>
</feature>
<dbReference type="EMBL" id="VRMN01000011">
    <property type="protein sequence ID" value="KAA8491746.1"/>
    <property type="molecule type" value="Genomic_DNA"/>
</dbReference>
<dbReference type="GO" id="GO:0004518">
    <property type="term" value="F:nuclease activity"/>
    <property type="evidence" value="ECO:0007669"/>
    <property type="project" value="TreeGrafter"/>
</dbReference>
<dbReference type="OMA" id="AGMFYVQ"/>
<proteinExistence type="predicted"/>
<feature type="domain" description="TNase-like" evidence="2">
    <location>
        <begin position="379"/>
        <end position="552"/>
    </location>
</feature>
<dbReference type="GO" id="GO:0006402">
    <property type="term" value="P:mRNA catabolic process"/>
    <property type="evidence" value="ECO:0007669"/>
    <property type="project" value="TreeGrafter"/>
</dbReference>
<sequence length="1392" mass="151564">MAAPLPPFHTRLHAQVKHVLSGDTVVLVKPPAPGAPVAAPPPEIRLTLASLQAPPLFPDEKPCAYDSREFLRSRLVGRAVQFVIEYKVEHAGDRLFGSIFVCEPVAPAPADGSSGDTASSDAHPKPAQIWTSVSKAVVRAGMAKVRAPLNDREACAKDIDELRALEETAQTEQIGIYSPDAPIRLRQLAPAMSSNELLALMKGHAFRATVEFVITGSVFRVLVSLPDGTYRAMSVQLAGLQCPGFRREAGSEKPLPLPFALNAKFFSEMRVLGREIHFVVEHGERNAASMTGDWPLYVRILSVTAPAGSGAEKESATLDLGEELLRAGFAKTLSWSLGESGVDSMRMRLAEKAARDARRGVWVSFEPPAGAQLGAALSAPFEATVQEVFSGDTLVVVPESGPHALSPVRISLASVRAPRPARGMQKEEYMGADAREFLRRKCIGKRVSVHVQYQRVPQAAQQSQASSSGTAPMLFADVFQDRPAAAASNASEKLNGSESSGSPRMCLSTELVRAGYATVIKHRSGEDTSSVYEDLLQEESQAVEKKRGLHKPSPAGSGAPRRVNDLGAPDAKKRARDMLPFLEKAGAMRGVVEHASTGSRFRVYIPKDHMIIPVALRAARAPAPARRNATGATGTAAAERGDPMGDEALFFARSMFLQRDVDVTVCGIDRNGTYLVDLRLADGSSHSSTASQKARDCATLLLEHGFAELSVGPSGAAASKQYESAEASAKAARCGIWQIKDPNASNAKVAVEPEESATAPVDRTPVAVRVVEVGVGGRIFYRKLDVTGDDGMGAISAALAAVAVDDTTCADAREFKVGEMVLLRYPNGVFRARVLSKNNTANELRVRYSDFGLEDVVSAADVERLLDVSRLSSMDALARELTLDGVVVAGGGYQEASLEDNAFSDAQYADDALAWLREQIMNQTMDMVPVRVDKTRNVTHAELYFAGDAPRQSSRSGMEAPNGEAAAHNKLSVNQLALRQGFARVLRSKSTAGRGAQSKYGADELIARSARLRLFEYGDPGHPAALDHRRYSTQACGCRSPPRPRGTEAAAWRAGNSGASSWPLGLGGCTAGNMALIDALPDELVEKVFEHCASMYVEPFAGHGQRAALTSDLVDMMQLARTSRRMMLVFERRVRVALYVDLHKSNPRYRQERQLNVLLAFKNSRLVQTVINFVFARMEPQASWLATLIGAYGTQVVQHDPVLAQRVPMELASASRAGADRLQCPPMHALRYALLHVDGFYLRNGDDDNIEDYLIPLVWVRNGLSGASKPIRRLWLNCHLGSGMEPFNLPHALLRQLARVPGLTELFVSGRNLGQNENDENHDRHIEWHGADKIQICGRWLCKVSELRNVVLENFCMCCSDDWMQHTHEFKIKFDHRNMYFADRTRHWGDCP</sequence>
<dbReference type="Gene3D" id="2.30.30.140">
    <property type="match status" value="1"/>
</dbReference>
<dbReference type="GO" id="GO:0005829">
    <property type="term" value="C:cytosol"/>
    <property type="evidence" value="ECO:0007669"/>
    <property type="project" value="TreeGrafter"/>
</dbReference>
<dbReference type="CDD" id="cd20379">
    <property type="entry name" value="Tudor_dTUD-like"/>
    <property type="match status" value="1"/>
</dbReference>
<dbReference type="OrthoDB" id="10023235at2759"/>
<organism evidence="3 4">
    <name type="scientific">Porphyridium purpureum</name>
    <name type="common">Red alga</name>
    <name type="synonym">Porphyridium cruentum</name>
    <dbReference type="NCBI Taxonomy" id="35688"/>
    <lineage>
        <taxon>Eukaryota</taxon>
        <taxon>Rhodophyta</taxon>
        <taxon>Bangiophyceae</taxon>
        <taxon>Porphyridiales</taxon>
        <taxon>Porphyridiaceae</taxon>
        <taxon>Porphyridium</taxon>
    </lineage>
</organism>
<keyword evidence="4" id="KW-1185">Reference proteome</keyword>
<feature type="region of interest" description="Disordered" evidence="1">
    <location>
        <begin position="542"/>
        <end position="570"/>
    </location>
</feature>
<dbReference type="SUPFAM" id="SSF63748">
    <property type="entry name" value="Tudor/PWWP/MBT"/>
    <property type="match status" value="1"/>
</dbReference>
<dbReference type="GO" id="GO:0003723">
    <property type="term" value="F:RNA binding"/>
    <property type="evidence" value="ECO:0007669"/>
    <property type="project" value="TreeGrafter"/>
</dbReference>
<accession>A0A5J4YJY4</accession>
<feature type="domain" description="TNase-like" evidence="2">
    <location>
        <begin position="586"/>
        <end position="739"/>
    </location>
</feature>
<dbReference type="SUPFAM" id="SSF50199">
    <property type="entry name" value="Staphylococcal nuclease"/>
    <property type="match status" value="5"/>
</dbReference>
<dbReference type="InterPro" id="IPR016071">
    <property type="entry name" value="Staphylococal_nuclease_OB-fold"/>
</dbReference>
<gene>
    <name evidence="3" type="ORF">FVE85_8228</name>
</gene>
<comment type="caution">
    <text evidence="3">The sequence shown here is derived from an EMBL/GenBank/DDBJ whole genome shotgun (WGS) entry which is preliminary data.</text>
</comment>